<evidence type="ECO:0000313" key="2">
    <source>
        <dbReference type="Proteomes" id="UP000236742"/>
    </source>
</evidence>
<dbReference type="PROSITE" id="PS51257">
    <property type="entry name" value="PROKAR_LIPOPROTEIN"/>
    <property type="match status" value="1"/>
</dbReference>
<reference evidence="1 2" key="1">
    <citation type="submission" date="2016-10" db="EMBL/GenBank/DDBJ databases">
        <authorList>
            <person name="de Groot N.N."/>
        </authorList>
    </citation>
    <scope>NUCLEOTIDE SEQUENCE [LARGE SCALE GENOMIC DNA]</scope>
    <source>
        <strain evidence="1 2">DSM 23413</strain>
    </source>
</reference>
<evidence type="ECO:0008006" key="3">
    <source>
        <dbReference type="Google" id="ProtNLM"/>
    </source>
</evidence>
<dbReference type="EMBL" id="FNVD01000001">
    <property type="protein sequence ID" value="SEF44916.1"/>
    <property type="molecule type" value="Genomic_DNA"/>
</dbReference>
<gene>
    <name evidence="1" type="ORF">SAMN05421751_101310</name>
</gene>
<evidence type="ECO:0000313" key="1">
    <source>
        <dbReference type="EMBL" id="SEF44916.1"/>
    </source>
</evidence>
<accession>A0A1H5S2R9</accession>
<dbReference type="Proteomes" id="UP000236742">
    <property type="component" value="Unassembled WGS sequence"/>
</dbReference>
<sequence length="162" mass="17379">MKTTAIPAVALLALAGCTDVTFYHKPGVAVGRAQTDTTDCEVEALQKAPVANQIRQEPPIYYPGRTVCDPSGNCWTTPGYWVEGGIYTVDVNRELRARVMDMCMAGKGYAPVTLPRCSPNVAASVPKRPTTTLPQLTPQSCVIRHDDGSWQIVSPVTASSQG</sequence>
<dbReference type="OrthoDB" id="7274329at2"/>
<dbReference type="RefSeq" id="WP_104006337.1">
    <property type="nucleotide sequence ID" value="NZ_FNVD01000001.1"/>
</dbReference>
<name>A0A1H5S2R9_9RHOB</name>
<proteinExistence type="predicted"/>
<dbReference type="AlphaFoldDB" id="A0A1H5S2R9"/>
<organism evidence="1 2">
    <name type="scientific">Jhaorihella thermophila</name>
    <dbReference type="NCBI Taxonomy" id="488547"/>
    <lineage>
        <taxon>Bacteria</taxon>
        <taxon>Pseudomonadati</taxon>
        <taxon>Pseudomonadota</taxon>
        <taxon>Alphaproteobacteria</taxon>
        <taxon>Rhodobacterales</taxon>
        <taxon>Paracoccaceae</taxon>
        <taxon>Jhaorihella</taxon>
    </lineage>
</organism>
<protein>
    <recommendedName>
        <fullName evidence="3">Lipoprotein</fullName>
    </recommendedName>
</protein>
<keyword evidence="2" id="KW-1185">Reference proteome</keyword>